<protein>
    <submittedName>
        <fullName evidence="2">Phosphoribulokinase</fullName>
    </submittedName>
</protein>
<evidence type="ECO:0000313" key="2">
    <source>
        <dbReference type="EMBL" id="QHT61486.1"/>
    </source>
</evidence>
<dbReference type="PANTHER" id="PTHR10285">
    <property type="entry name" value="URIDINE KINASE"/>
    <property type="match status" value="1"/>
</dbReference>
<proteinExistence type="predicted"/>
<dbReference type="PRINTS" id="PR00988">
    <property type="entry name" value="URIDINKINASE"/>
</dbReference>
<organism evidence="2 3">
    <name type="scientific">Paenibacillus lycopersici</name>
    <dbReference type="NCBI Taxonomy" id="2704462"/>
    <lineage>
        <taxon>Bacteria</taxon>
        <taxon>Bacillati</taxon>
        <taxon>Bacillota</taxon>
        <taxon>Bacilli</taxon>
        <taxon>Bacillales</taxon>
        <taxon>Paenibacillaceae</taxon>
        <taxon>Paenibacillus</taxon>
    </lineage>
</organism>
<dbReference type="SUPFAM" id="SSF52540">
    <property type="entry name" value="P-loop containing nucleoside triphosphate hydrolases"/>
    <property type="match status" value="1"/>
</dbReference>
<dbReference type="RefSeq" id="WP_162357925.1">
    <property type="nucleotide sequence ID" value="NZ_CP048209.1"/>
</dbReference>
<dbReference type="EMBL" id="CP048209">
    <property type="protein sequence ID" value="QHT61486.1"/>
    <property type="molecule type" value="Genomic_DNA"/>
</dbReference>
<feature type="domain" description="Phosphoribulokinase/uridine kinase" evidence="1">
    <location>
        <begin position="20"/>
        <end position="202"/>
    </location>
</feature>
<accession>A0A6C0FWI0</accession>
<dbReference type="Gene3D" id="3.40.50.300">
    <property type="entry name" value="P-loop containing nucleotide triphosphate hydrolases"/>
    <property type="match status" value="1"/>
</dbReference>
<dbReference type="InterPro" id="IPR006083">
    <property type="entry name" value="PRK/URK"/>
</dbReference>
<gene>
    <name evidence="2" type="ORF">GXP70_16960</name>
</gene>
<dbReference type="Pfam" id="PF00485">
    <property type="entry name" value="PRK"/>
    <property type="match status" value="1"/>
</dbReference>
<dbReference type="InterPro" id="IPR027417">
    <property type="entry name" value="P-loop_NTPase"/>
</dbReference>
<dbReference type="GO" id="GO:0005524">
    <property type="term" value="F:ATP binding"/>
    <property type="evidence" value="ECO:0007669"/>
    <property type="project" value="InterPro"/>
</dbReference>
<keyword evidence="2" id="KW-0418">Kinase</keyword>
<dbReference type="KEGG" id="plyc:GXP70_16960"/>
<dbReference type="Proteomes" id="UP000476064">
    <property type="component" value="Chromosome"/>
</dbReference>
<dbReference type="AlphaFoldDB" id="A0A6C0FWI0"/>
<reference evidence="2 3" key="1">
    <citation type="submission" date="2020-01" db="EMBL/GenBank/DDBJ databases">
        <title>Paenibacillus sp. nov., isolated from tomato rhizosphere.</title>
        <authorList>
            <person name="Weon H.-Y."/>
            <person name="Lee S.A."/>
        </authorList>
    </citation>
    <scope>NUCLEOTIDE SEQUENCE [LARGE SCALE GENOMIC DNA]</scope>
    <source>
        <strain evidence="2 3">12200R-189</strain>
    </source>
</reference>
<sequence>MNKVIEEVVNRLSGRNGRTIIGISGHGASGKTTLTRQLVELLGPDHVNVINTDTYLIGSALRKYTLISYDYRNERHQDKMTACHPAAHNSLALERDLRMIRDGMDLYTIRTEFAEQQLISPHNGITIVEGMTVAFTNLDLYDSTIYLYTDGETELTRRSDRDVNERGRDIEALRQSHDERRIQYELFMHPRCHQFDIIIRSSNEGCVLEK</sequence>
<keyword evidence="2" id="KW-0808">Transferase</keyword>
<evidence type="ECO:0000259" key="1">
    <source>
        <dbReference type="Pfam" id="PF00485"/>
    </source>
</evidence>
<evidence type="ECO:0000313" key="3">
    <source>
        <dbReference type="Proteomes" id="UP000476064"/>
    </source>
</evidence>
<name>A0A6C0FWI0_9BACL</name>
<keyword evidence="3" id="KW-1185">Reference proteome</keyword>
<dbReference type="GO" id="GO:0016301">
    <property type="term" value="F:kinase activity"/>
    <property type="evidence" value="ECO:0007669"/>
    <property type="project" value="UniProtKB-KW"/>
</dbReference>